<evidence type="ECO:0000256" key="10">
    <source>
        <dbReference type="SAM" id="MobiDB-lite"/>
    </source>
</evidence>
<dbReference type="CDD" id="cd10361">
    <property type="entry name" value="SH2_Fps_family"/>
    <property type="match status" value="1"/>
</dbReference>
<feature type="region of interest" description="Disordered" evidence="10">
    <location>
        <begin position="608"/>
        <end position="657"/>
    </location>
</feature>
<dbReference type="InterPro" id="IPR035849">
    <property type="entry name" value="Fes/Fps/Fer_SH2"/>
</dbReference>
<feature type="compositionally biased region" description="Basic and acidic residues" evidence="10">
    <location>
        <begin position="59"/>
        <end position="85"/>
    </location>
</feature>
<evidence type="ECO:0000256" key="6">
    <source>
        <dbReference type="ARBA" id="ARBA00051245"/>
    </source>
</evidence>
<dbReference type="EC" id="2.7.10.2" evidence="9"/>
<evidence type="ECO:0000256" key="4">
    <source>
        <dbReference type="ARBA" id="ARBA00022840"/>
    </source>
</evidence>
<evidence type="ECO:0000313" key="14">
    <source>
        <dbReference type="Proteomes" id="UP000277928"/>
    </source>
</evidence>
<feature type="domain" description="Protein kinase" evidence="12">
    <location>
        <begin position="336"/>
        <end position="592"/>
    </location>
</feature>
<feature type="compositionally biased region" description="Polar residues" evidence="10">
    <location>
        <begin position="145"/>
        <end position="160"/>
    </location>
</feature>
<dbReference type="AlphaFoldDB" id="A0A3P6V6W8"/>
<evidence type="ECO:0000256" key="5">
    <source>
        <dbReference type="ARBA" id="ARBA00023137"/>
    </source>
</evidence>
<keyword evidence="3 9" id="KW-0418">Kinase</keyword>
<dbReference type="PROSITE" id="PS00109">
    <property type="entry name" value="PROTEIN_KINASE_TYR"/>
    <property type="match status" value="1"/>
</dbReference>
<organism evidence="13 14">
    <name type="scientific">Litomosoides sigmodontis</name>
    <name type="common">Filarial nematode worm</name>
    <dbReference type="NCBI Taxonomy" id="42156"/>
    <lineage>
        <taxon>Eukaryota</taxon>
        <taxon>Metazoa</taxon>
        <taxon>Ecdysozoa</taxon>
        <taxon>Nematoda</taxon>
        <taxon>Chromadorea</taxon>
        <taxon>Rhabditida</taxon>
        <taxon>Spirurina</taxon>
        <taxon>Spiruromorpha</taxon>
        <taxon>Filarioidea</taxon>
        <taxon>Onchocercidae</taxon>
        <taxon>Litomosoides</taxon>
    </lineage>
</organism>
<evidence type="ECO:0000256" key="8">
    <source>
        <dbReference type="PROSITE-ProRule" id="PRU10141"/>
    </source>
</evidence>
<dbReference type="PRINTS" id="PR00109">
    <property type="entry name" value="TYRKINASE"/>
</dbReference>
<feature type="region of interest" description="Disordered" evidence="10">
    <location>
        <begin position="1"/>
        <end position="21"/>
    </location>
</feature>
<keyword evidence="2 8" id="KW-0547">Nucleotide-binding</keyword>
<comment type="similarity">
    <text evidence="9">Belongs to the protein kinase superfamily. Tyr protein kinase family.</text>
</comment>
<keyword evidence="7" id="KW-0727">SH2 domain</keyword>
<evidence type="ECO:0000256" key="3">
    <source>
        <dbReference type="ARBA" id="ARBA00022777"/>
    </source>
</evidence>
<keyword evidence="5 9" id="KW-0829">Tyrosine-protein kinase</keyword>
<dbReference type="OrthoDB" id="339325at2759"/>
<dbReference type="Pfam" id="PF07714">
    <property type="entry name" value="PK_Tyr_Ser-Thr"/>
    <property type="match status" value="1"/>
</dbReference>
<dbReference type="Pfam" id="PF00017">
    <property type="entry name" value="SH2"/>
    <property type="match status" value="1"/>
</dbReference>
<evidence type="ECO:0000256" key="2">
    <source>
        <dbReference type="ARBA" id="ARBA00022741"/>
    </source>
</evidence>
<dbReference type="OMA" id="VREAMCE"/>
<dbReference type="STRING" id="42156.A0A3P6V6W8"/>
<dbReference type="InterPro" id="IPR011009">
    <property type="entry name" value="Kinase-like_dom_sf"/>
</dbReference>
<feature type="compositionally biased region" description="Basic and acidic residues" evidence="10">
    <location>
        <begin position="102"/>
        <end position="122"/>
    </location>
</feature>
<proteinExistence type="inferred from homology"/>
<dbReference type="PANTHER" id="PTHR24418">
    <property type="entry name" value="TYROSINE-PROTEIN KINASE"/>
    <property type="match status" value="1"/>
</dbReference>
<dbReference type="FunFam" id="3.30.200.20:FF:000518">
    <property type="entry name" value="Tyrosine-protein kinase"/>
    <property type="match status" value="1"/>
</dbReference>
<dbReference type="SUPFAM" id="SSF55550">
    <property type="entry name" value="SH2 domain"/>
    <property type="match status" value="1"/>
</dbReference>
<name>A0A3P6V6W8_LITSI</name>
<dbReference type="SMART" id="SM00219">
    <property type="entry name" value="TyrKc"/>
    <property type="match status" value="1"/>
</dbReference>
<reference evidence="13 14" key="1">
    <citation type="submission" date="2018-08" db="EMBL/GenBank/DDBJ databases">
        <authorList>
            <person name="Laetsch R D."/>
            <person name="Stevens L."/>
            <person name="Kumar S."/>
            <person name="Blaxter L. M."/>
        </authorList>
    </citation>
    <scope>NUCLEOTIDE SEQUENCE [LARGE SCALE GENOMIC DNA]</scope>
</reference>
<sequence length="657" mass="74145">MSKKEIHAQQRENGNARLATLNFDEEDVTQLSDISFEEKMEETESNKMITEEAAENAVEEERKTDKEVERKVEEKLAESVREETKPNLITDKLQSQIFVDSDEWKREKSGKSSANAEEKKSLSELSGTTQKDVKERAGSQMLRPSASSYGSPIQTSSSKVVPTPSIIKSPPVKSTIVKSPTIRSMATKVLEMKPAESVIKTTKVTAIVPASEAAVAPIPSTFTGDDEDDYFHGFLPREDANMLCVLDGDFLLRTTEVSSGEDRQLCLSVAWHGKHHVILHYDKAKNQYGVKPGHTFPSITDLVNYYSQHKFKILNQRVLLKNPVVAQPWELKHQQLKLLQKLGEGAFGEVHLANLSLTPRFCVKAAVKVLKCDAMTKEKVREAMCEVRMLRNLRHENIVRFYGVANRREPLMIVMELVKEGALSSFLKKNGSNISMAIKLLMIRDAACGLAYLHNRNIMHRDLATRNCLYTGEVVKLSDFGMSTYGPQYKLRPTDKAPVRWIAPEVFRTLTYSFPSDTWAFFIMVWEIFNNATEPYPGWDRARVKTEVLRGSRLSMPSTAPIKLQQLCMQTWNTDITKRPTMYTVASVMVRLTGTVDASETQIRRPIATRPTQVNQNMQANHGLKPSTPPASRLPKARSPAKVSRKSSKKITKKSRR</sequence>
<keyword evidence="1 9" id="KW-0808">Transferase</keyword>
<evidence type="ECO:0000256" key="1">
    <source>
        <dbReference type="ARBA" id="ARBA00022679"/>
    </source>
</evidence>
<feature type="domain" description="SH2" evidence="11">
    <location>
        <begin position="230"/>
        <end position="324"/>
    </location>
</feature>
<dbReference type="InterPro" id="IPR020635">
    <property type="entry name" value="Tyr_kinase_cat_dom"/>
</dbReference>
<dbReference type="EMBL" id="UYRX01000743">
    <property type="protein sequence ID" value="VDK85881.1"/>
    <property type="molecule type" value="Genomic_DNA"/>
</dbReference>
<comment type="catalytic activity">
    <reaction evidence="6 9">
        <text>L-tyrosyl-[protein] + ATP = O-phospho-L-tyrosyl-[protein] + ADP + H(+)</text>
        <dbReference type="Rhea" id="RHEA:10596"/>
        <dbReference type="Rhea" id="RHEA-COMP:10136"/>
        <dbReference type="Rhea" id="RHEA-COMP:20101"/>
        <dbReference type="ChEBI" id="CHEBI:15378"/>
        <dbReference type="ChEBI" id="CHEBI:30616"/>
        <dbReference type="ChEBI" id="CHEBI:46858"/>
        <dbReference type="ChEBI" id="CHEBI:61978"/>
        <dbReference type="ChEBI" id="CHEBI:456216"/>
        <dbReference type="EC" id="2.7.10.2"/>
    </reaction>
</comment>
<dbReference type="InterPro" id="IPR001245">
    <property type="entry name" value="Ser-Thr/Tyr_kinase_cat_dom"/>
</dbReference>
<dbReference type="CDD" id="cd00192">
    <property type="entry name" value="PTKc"/>
    <property type="match status" value="1"/>
</dbReference>
<evidence type="ECO:0000256" key="9">
    <source>
        <dbReference type="RuleBase" id="RU362096"/>
    </source>
</evidence>
<keyword evidence="4 8" id="KW-0067">ATP-binding</keyword>
<dbReference type="InterPro" id="IPR050198">
    <property type="entry name" value="Non-receptor_tyrosine_kinases"/>
</dbReference>
<feature type="region of interest" description="Disordered" evidence="10">
    <location>
        <begin position="39"/>
        <end position="164"/>
    </location>
</feature>
<dbReference type="Gene3D" id="3.30.505.10">
    <property type="entry name" value="SH2 domain"/>
    <property type="match status" value="1"/>
</dbReference>
<evidence type="ECO:0000256" key="7">
    <source>
        <dbReference type="PROSITE-ProRule" id="PRU00191"/>
    </source>
</evidence>
<dbReference type="Proteomes" id="UP000277928">
    <property type="component" value="Unassembled WGS sequence"/>
</dbReference>
<keyword evidence="14" id="KW-1185">Reference proteome</keyword>
<dbReference type="PROSITE" id="PS00107">
    <property type="entry name" value="PROTEIN_KINASE_ATP"/>
    <property type="match status" value="1"/>
</dbReference>
<dbReference type="PROSITE" id="PS50011">
    <property type="entry name" value="PROTEIN_KINASE_DOM"/>
    <property type="match status" value="1"/>
</dbReference>
<dbReference type="InterPro" id="IPR036860">
    <property type="entry name" value="SH2_dom_sf"/>
</dbReference>
<dbReference type="Gene3D" id="1.10.510.10">
    <property type="entry name" value="Transferase(Phosphotransferase) domain 1"/>
    <property type="match status" value="1"/>
</dbReference>
<dbReference type="InterPro" id="IPR000980">
    <property type="entry name" value="SH2"/>
</dbReference>
<evidence type="ECO:0000259" key="11">
    <source>
        <dbReference type="PROSITE" id="PS50001"/>
    </source>
</evidence>
<feature type="compositionally biased region" description="Basic and acidic residues" evidence="10">
    <location>
        <begin position="1"/>
        <end position="10"/>
    </location>
</feature>
<dbReference type="InterPro" id="IPR008266">
    <property type="entry name" value="Tyr_kinase_AS"/>
</dbReference>
<dbReference type="GO" id="GO:0004715">
    <property type="term" value="F:non-membrane spanning protein tyrosine kinase activity"/>
    <property type="evidence" value="ECO:0007669"/>
    <property type="project" value="UniProtKB-EC"/>
</dbReference>
<dbReference type="PROSITE" id="PS50001">
    <property type="entry name" value="SH2"/>
    <property type="match status" value="1"/>
</dbReference>
<protein>
    <recommendedName>
        <fullName evidence="9">Tyrosine-protein kinase</fullName>
        <ecNumber evidence="9">2.7.10.2</ecNumber>
    </recommendedName>
</protein>
<evidence type="ECO:0000313" key="13">
    <source>
        <dbReference type="EMBL" id="VDK85881.1"/>
    </source>
</evidence>
<gene>
    <name evidence="13" type="ORF">NLS_LOCUS7342</name>
</gene>
<feature type="compositionally biased region" description="Basic residues" evidence="10">
    <location>
        <begin position="643"/>
        <end position="657"/>
    </location>
</feature>
<dbReference type="InterPro" id="IPR000719">
    <property type="entry name" value="Prot_kinase_dom"/>
</dbReference>
<evidence type="ECO:0000259" key="12">
    <source>
        <dbReference type="PROSITE" id="PS50011"/>
    </source>
</evidence>
<dbReference type="InterPro" id="IPR017441">
    <property type="entry name" value="Protein_kinase_ATP_BS"/>
</dbReference>
<dbReference type="GO" id="GO:0005524">
    <property type="term" value="F:ATP binding"/>
    <property type="evidence" value="ECO:0007669"/>
    <property type="project" value="UniProtKB-UniRule"/>
</dbReference>
<feature type="compositionally biased region" description="Polar residues" evidence="10">
    <location>
        <begin position="610"/>
        <end position="620"/>
    </location>
</feature>
<dbReference type="SMART" id="SM00252">
    <property type="entry name" value="SH2"/>
    <property type="match status" value="1"/>
</dbReference>
<dbReference type="SUPFAM" id="SSF56112">
    <property type="entry name" value="Protein kinase-like (PK-like)"/>
    <property type="match status" value="1"/>
</dbReference>
<accession>A0A3P6V6W8</accession>
<feature type="binding site" evidence="8">
    <location>
        <position position="368"/>
    </location>
    <ligand>
        <name>ATP</name>
        <dbReference type="ChEBI" id="CHEBI:30616"/>
    </ligand>
</feature>